<dbReference type="Pfam" id="PF00240">
    <property type="entry name" value="ubiquitin"/>
    <property type="match status" value="1"/>
</dbReference>
<evidence type="ECO:0000256" key="4">
    <source>
        <dbReference type="ARBA" id="ARBA00023136"/>
    </source>
</evidence>
<keyword evidence="5" id="KW-0834">Unfolded protein response</keyword>
<keyword evidence="2 7" id="KW-0812">Transmembrane</keyword>
<gene>
    <name evidence="9" type="ORF">CHS0354_024717</name>
</gene>
<sequence>MDLDSVTLVIKAPNQRFEDHTVECMLGWTVGKLKQHLQDVYPSKPKLHQQKLIYSGKLLKDDLTLKEILHKYEDGSNRHTVHLVCSPTSPSVHSDNYNLNMRDKDKQESQWSPREASGSPSFLESDGLRYRGPQSSFTTVAGNSHNAGYQAGLQQQQQTPPNTPATPGQPVNQNQDNERVAANENVRMDAGAGGAVVDDDDEFGQRDWLDYIYTFSRLLVLISIVYFYSTPSRFLMVLVCFFAVY</sequence>
<feature type="compositionally biased region" description="Low complexity" evidence="6">
    <location>
        <begin position="152"/>
        <end position="170"/>
    </location>
</feature>
<reference evidence="9" key="1">
    <citation type="journal article" date="2021" name="Genome Biol. Evol.">
        <title>A High-Quality Reference Genome for a Parasitic Bivalve with Doubly Uniparental Inheritance (Bivalvia: Unionida).</title>
        <authorList>
            <person name="Smith C.H."/>
        </authorList>
    </citation>
    <scope>NUCLEOTIDE SEQUENCE</scope>
    <source>
        <strain evidence="9">CHS0354</strain>
    </source>
</reference>
<evidence type="ECO:0000256" key="2">
    <source>
        <dbReference type="ARBA" id="ARBA00022692"/>
    </source>
</evidence>
<dbReference type="PANTHER" id="PTHR12943:SF27">
    <property type="entry name" value="HOMOCYSTEINE-INDUCED ENDOPLASMIC RETICULUM PROTEIN, ISOFORM A"/>
    <property type="match status" value="1"/>
</dbReference>
<dbReference type="GO" id="GO:0016020">
    <property type="term" value="C:membrane"/>
    <property type="evidence" value="ECO:0007669"/>
    <property type="project" value="UniProtKB-SubCell"/>
</dbReference>
<dbReference type="PROSITE" id="PS50053">
    <property type="entry name" value="UBIQUITIN_2"/>
    <property type="match status" value="1"/>
</dbReference>
<comment type="caution">
    <text evidence="9">The sequence shown here is derived from an EMBL/GenBank/DDBJ whole genome shotgun (WGS) entry which is preliminary data.</text>
</comment>
<keyword evidence="10" id="KW-1185">Reference proteome</keyword>
<evidence type="ECO:0000313" key="9">
    <source>
        <dbReference type="EMBL" id="KAK3581183.1"/>
    </source>
</evidence>
<reference evidence="9" key="2">
    <citation type="journal article" date="2021" name="Genome Biol. Evol.">
        <title>Developing a high-quality reference genome for a parasitic bivalve with doubly uniparental inheritance (Bivalvia: Unionida).</title>
        <authorList>
            <person name="Smith C.H."/>
        </authorList>
    </citation>
    <scope>NUCLEOTIDE SEQUENCE</scope>
    <source>
        <strain evidence="9">CHS0354</strain>
        <tissue evidence="9">Mantle</tissue>
    </source>
</reference>
<feature type="region of interest" description="Disordered" evidence="6">
    <location>
        <begin position="152"/>
        <end position="174"/>
    </location>
</feature>
<organism evidence="9 10">
    <name type="scientific">Potamilus streckersoni</name>
    <dbReference type="NCBI Taxonomy" id="2493646"/>
    <lineage>
        <taxon>Eukaryota</taxon>
        <taxon>Metazoa</taxon>
        <taxon>Spiralia</taxon>
        <taxon>Lophotrochozoa</taxon>
        <taxon>Mollusca</taxon>
        <taxon>Bivalvia</taxon>
        <taxon>Autobranchia</taxon>
        <taxon>Heteroconchia</taxon>
        <taxon>Palaeoheterodonta</taxon>
        <taxon>Unionida</taxon>
        <taxon>Unionoidea</taxon>
        <taxon>Unionidae</taxon>
        <taxon>Ambleminae</taxon>
        <taxon>Lampsilini</taxon>
        <taxon>Potamilus</taxon>
    </lineage>
</organism>
<evidence type="ECO:0000259" key="8">
    <source>
        <dbReference type="PROSITE" id="PS50053"/>
    </source>
</evidence>
<protein>
    <recommendedName>
        <fullName evidence="8">Ubiquitin-like domain-containing protein</fullName>
    </recommendedName>
</protein>
<reference evidence="9" key="3">
    <citation type="submission" date="2023-05" db="EMBL/GenBank/DDBJ databases">
        <authorList>
            <person name="Smith C.H."/>
        </authorList>
    </citation>
    <scope>NUCLEOTIDE SEQUENCE</scope>
    <source>
        <strain evidence="9">CHS0354</strain>
        <tissue evidence="9">Mantle</tissue>
    </source>
</reference>
<accession>A0AAE0RWW7</accession>
<dbReference type="Gene3D" id="3.10.20.90">
    <property type="entry name" value="Phosphatidylinositol 3-kinase Catalytic Subunit, Chain A, domain 1"/>
    <property type="match status" value="1"/>
</dbReference>
<keyword evidence="4 7" id="KW-0472">Membrane</keyword>
<dbReference type="PANTHER" id="PTHR12943">
    <property type="entry name" value="HOMOCYSTEINE-RESPONSIVE ENDOPLASMIC RETICULUM-RESIDENT UNIQUITIN-LIKE DOMAIN HERPUD PROTEIN FAMILY MEMBER"/>
    <property type="match status" value="1"/>
</dbReference>
<dbReference type="CDD" id="cd01790">
    <property type="entry name" value="Ubl_HERP"/>
    <property type="match status" value="1"/>
</dbReference>
<evidence type="ECO:0000256" key="1">
    <source>
        <dbReference type="ARBA" id="ARBA00004370"/>
    </source>
</evidence>
<dbReference type="InterPro" id="IPR029071">
    <property type="entry name" value="Ubiquitin-like_domsf"/>
</dbReference>
<comment type="subcellular location">
    <subcellularLocation>
        <location evidence="1">Membrane</location>
    </subcellularLocation>
</comment>
<proteinExistence type="predicted"/>
<feature type="region of interest" description="Disordered" evidence="6">
    <location>
        <begin position="87"/>
        <end position="128"/>
    </location>
</feature>
<dbReference type="EMBL" id="JAEAOA010001462">
    <property type="protein sequence ID" value="KAK3581183.1"/>
    <property type="molecule type" value="Genomic_DNA"/>
</dbReference>
<feature type="domain" description="Ubiquitin-like" evidence="8">
    <location>
        <begin position="6"/>
        <end position="67"/>
    </location>
</feature>
<dbReference type="SUPFAM" id="SSF54236">
    <property type="entry name" value="Ubiquitin-like"/>
    <property type="match status" value="1"/>
</dbReference>
<evidence type="ECO:0000256" key="6">
    <source>
        <dbReference type="SAM" id="MobiDB-lite"/>
    </source>
</evidence>
<evidence type="ECO:0000256" key="3">
    <source>
        <dbReference type="ARBA" id="ARBA00022989"/>
    </source>
</evidence>
<dbReference type="InterPro" id="IPR000626">
    <property type="entry name" value="Ubiquitin-like_dom"/>
</dbReference>
<keyword evidence="3 7" id="KW-1133">Transmembrane helix</keyword>
<dbReference type="FunFam" id="3.10.20.90:FF:000046">
    <property type="entry name" value="Homocysteine-responsive endoplasmic reticulum-resident ubiquitin-like domain member 2 protein"/>
    <property type="match status" value="1"/>
</dbReference>
<name>A0AAE0RWW7_9BIVA</name>
<dbReference type="Proteomes" id="UP001195483">
    <property type="component" value="Unassembled WGS sequence"/>
</dbReference>
<evidence type="ECO:0000313" key="10">
    <source>
        <dbReference type="Proteomes" id="UP001195483"/>
    </source>
</evidence>
<feature type="compositionally biased region" description="Polar residues" evidence="6">
    <location>
        <begin position="87"/>
        <end position="99"/>
    </location>
</feature>
<dbReference type="AlphaFoldDB" id="A0AAE0RWW7"/>
<evidence type="ECO:0000256" key="7">
    <source>
        <dbReference type="SAM" id="Phobius"/>
    </source>
</evidence>
<dbReference type="SMART" id="SM00213">
    <property type="entry name" value="UBQ"/>
    <property type="match status" value="1"/>
</dbReference>
<feature type="non-terminal residue" evidence="9">
    <location>
        <position position="245"/>
    </location>
</feature>
<evidence type="ECO:0000256" key="5">
    <source>
        <dbReference type="ARBA" id="ARBA00023230"/>
    </source>
</evidence>
<dbReference type="GO" id="GO:0030968">
    <property type="term" value="P:endoplasmic reticulum unfolded protein response"/>
    <property type="evidence" value="ECO:0007669"/>
    <property type="project" value="TreeGrafter"/>
</dbReference>
<feature type="transmembrane region" description="Helical" evidence="7">
    <location>
        <begin position="218"/>
        <end position="244"/>
    </location>
</feature>
<dbReference type="InterPro" id="IPR039751">
    <property type="entry name" value="HERPUD1/2"/>
</dbReference>